<protein>
    <recommendedName>
        <fullName evidence="8">Cardiolipin synthase N-terminal domain-containing protein</fullName>
    </recommendedName>
</protein>
<keyword evidence="4 6" id="KW-1133">Transmembrane helix</keyword>
<gene>
    <name evidence="9" type="ORF">CA12_00910</name>
</gene>
<evidence type="ECO:0000256" key="7">
    <source>
        <dbReference type="SAM" id="SignalP"/>
    </source>
</evidence>
<dbReference type="Pfam" id="PF13396">
    <property type="entry name" value="PLDc_N"/>
    <property type="match status" value="1"/>
</dbReference>
<name>A0A517P3U7_9PLAN</name>
<evidence type="ECO:0000256" key="6">
    <source>
        <dbReference type="SAM" id="Phobius"/>
    </source>
</evidence>
<organism evidence="9 10">
    <name type="scientific">Alienimonas californiensis</name>
    <dbReference type="NCBI Taxonomy" id="2527989"/>
    <lineage>
        <taxon>Bacteria</taxon>
        <taxon>Pseudomonadati</taxon>
        <taxon>Planctomycetota</taxon>
        <taxon>Planctomycetia</taxon>
        <taxon>Planctomycetales</taxon>
        <taxon>Planctomycetaceae</taxon>
        <taxon>Alienimonas</taxon>
    </lineage>
</organism>
<evidence type="ECO:0000256" key="4">
    <source>
        <dbReference type="ARBA" id="ARBA00022989"/>
    </source>
</evidence>
<evidence type="ECO:0000313" key="10">
    <source>
        <dbReference type="Proteomes" id="UP000318741"/>
    </source>
</evidence>
<dbReference type="GO" id="GO:0005886">
    <property type="term" value="C:plasma membrane"/>
    <property type="evidence" value="ECO:0007669"/>
    <property type="project" value="UniProtKB-SubCell"/>
</dbReference>
<dbReference type="OrthoDB" id="982978at2"/>
<proteinExistence type="predicted"/>
<reference evidence="9 10" key="1">
    <citation type="submission" date="2019-02" db="EMBL/GenBank/DDBJ databases">
        <title>Deep-cultivation of Planctomycetes and their phenomic and genomic characterization uncovers novel biology.</title>
        <authorList>
            <person name="Wiegand S."/>
            <person name="Jogler M."/>
            <person name="Boedeker C."/>
            <person name="Pinto D."/>
            <person name="Vollmers J."/>
            <person name="Rivas-Marin E."/>
            <person name="Kohn T."/>
            <person name="Peeters S.H."/>
            <person name="Heuer A."/>
            <person name="Rast P."/>
            <person name="Oberbeckmann S."/>
            <person name="Bunk B."/>
            <person name="Jeske O."/>
            <person name="Meyerdierks A."/>
            <person name="Storesund J.E."/>
            <person name="Kallscheuer N."/>
            <person name="Luecker S."/>
            <person name="Lage O.M."/>
            <person name="Pohl T."/>
            <person name="Merkel B.J."/>
            <person name="Hornburger P."/>
            <person name="Mueller R.-W."/>
            <person name="Bruemmer F."/>
            <person name="Labrenz M."/>
            <person name="Spormann A.M."/>
            <person name="Op den Camp H."/>
            <person name="Overmann J."/>
            <person name="Amann R."/>
            <person name="Jetten M.S.M."/>
            <person name="Mascher T."/>
            <person name="Medema M.H."/>
            <person name="Devos D.P."/>
            <person name="Kaster A.-K."/>
            <person name="Ovreas L."/>
            <person name="Rohde M."/>
            <person name="Galperin M.Y."/>
            <person name="Jogler C."/>
        </authorList>
    </citation>
    <scope>NUCLEOTIDE SEQUENCE [LARGE SCALE GENOMIC DNA]</scope>
    <source>
        <strain evidence="9 10">CA12</strain>
    </source>
</reference>
<feature type="transmembrane region" description="Helical" evidence="6">
    <location>
        <begin position="57"/>
        <end position="86"/>
    </location>
</feature>
<feature type="signal peptide" evidence="7">
    <location>
        <begin position="1"/>
        <end position="20"/>
    </location>
</feature>
<comment type="subcellular location">
    <subcellularLocation>
        <location evidence="1">Cell membrane</location>
        <topology evidence="1">Multi-pass membrane protein</topology>
    </subcellularLocation>
</comment>
<evidence type="ECO:0000256" key="5">
    <source>
        <dbReference type="ARBA" id="ARBA00023136"/>
    </source>
</evidence>
<sequence precursor="true">MFAAPLLALSLALVPPLAQAEADVGLDNDFGQMNEDFQRIDLTPEQQANAEAAAGGIMAAAGGLLCVGLVFSLAALAAFIWVVVDVSKRPEMDTGMKVVWALVAWFVPILGPIIYYFVGRKPAAPASRV</sequence>
<evidence type="ECO:0000256" key="1">
    <source>
        <dbReference type="ARBA" id="ARBA00004651"/>
    </source>
</evidence>
<keyword evidence="5 6" id="KW-0472">Membrane</keyword>
<dbReference type="EMBL" id="CP036265">
    <property type="protein sequence ID" value="QDT14023.1"/>
    <property type="molecule type" value="Genomic_DNA"/>
</dbReference>
<feature type="transmembrane region" description="Helical" evidence="6">
    <location>
        <begin position="98"/>
        <end position="118"/>
    </location>
</feature>
<keyword evidence="10" id="KW-1185">Reference proteome</keyword>
<evidence type="ECO:0000313" key="9">
    <source>
        <dbReference type="EMBL" id="QDT14023.1"/>
    </source>
</evidence>
<dbReference type="KEGG" id="acaf:CA12_00910"/>
<accession>A0A517P3U7</accession>
<evidence type="ECO:0000259" key="8">
    <source>
        <dbReference type="Pfam" id="PF13396"/>
    </source>
</evidence>
<feature type="domain" description="Cardiolipin synthase N-terminal" evidence="8">
    <location>
        <begin position="78"/>
        <end position="120"/>
    </location>
</feature>
<dbReference type="InterPro" id="IPR027379">
    <property type="entry name" value="CLS_N"/>
</dbReference>
<dbReference type="RefSeq" id="WP_145356633.1">
    <property type="nucleotide sequence ID" value="NZ_CP036265.1"/>
</dbReference>
<keyword evidence="7" id="KW-0732">Signal</keyword>
<evidence type="ECO:0000256" key="2">
    <source>
        <dbReference type="ARBA" id="ARBA00022475"/>
    </source>
</evidence>
<dbReference type="Proteomes" id="UP000318741">
    <property type="component" value="Chromosome"/>
</dbReference>
<keyword evidence="3 6" id="KW-0812">Transmembrane</keyword>
<dbReference type="AlphaFoldDB" id="A0A517P3U7"/>
<keyword evidence="2" id="KW-1003">Cell membrane</keyword>
<feature type="chain" id="PRO_5021903959" description="Cardiolipin synthase N-terminal domain-containing protein" evidence="7">
    <location>
        <begin position="21"/>
        <end position="129"/>
    </location>
</feature>
<evidence type="ECO:0000256" key="3">
    <source>
        <dbReference type="ARBA" id="ARBA00022692"/>
    </source>
</evidence>